<evidence type="ECO:0000313" key="2">
    <source>
        <dbReference type="EMBL" id="MCW4472050.1"/>
    </source>
</evidence>
<accession>A0ABT3JU79</accession>
<feature type="signal peptide" evidence="1">
    <location>
        <begin position="1"/>
        <end position="24"/>
    </location>
</feature>
<protein>
    <submittedName>
        <fullName evidence="2">TorF family putative porin</fullName>
    </submittedName>
</protein>
<gene>
    <name evidence="2" type="ORF">OK345_05945</name>
</gene>
<dbReference type="Pfam" id="PF09694">
    <property type="entry name" value="Gcw_chp"/>
    <property type="match status" value="1"/>
</dbReference>
<comment type="caution">
    <text evidence="2">The sequence shown here is derived from an EMBL/GenBank/DDBJ whole genome shotgun (WGS) entry which is preliminary data.</text>
</comment>
<dbReference type="SUPFAM" id="SSF56935">
    <property type="entry name" value="Porins"/>
    <property type="match status" value="1"/>
</dbReference>
<dbReference type="EMBL" id="JAPCHY010000004">
    <property type="protein sequence ID" value="MCW4472050.1"/>
    <property type="molecule type" value="Genomic_DNA"/>
</dbReference>
<keyword evidence="1" id="KW-0732">Signal</keyword>
<sequence>MMHSKRLVAVACAVLSSASFAVLAQEETSSPISWEIGAVSDYVFRGASQTDENPTGQAGITYTAPFGLYVGTWASGVDFGDGDPDFEVDYFVGYGFDIGDSVNFDVMLNRYTYPGASELNYNELITTTSFAENYSLTVAYSNDVWASDTDGWYYGIGGEWGLPNDFSLSASIGRSTFDSGVAEDYTDWGVGVSKSFGIVSVGLNYYGTDSKGDTNFGKLADDRVVLSVKVSQ</sequence>
<evidence type="ECO:0000256" key="1">
    <source>
        <dbReference type="SAM" id="SignalP"/>
    </source>
</evidence>
<evidence type="ECO:0000313" key="3">
    <source>
        <dbReference type="Proteomes" id="UP001209922"/>
    </source>
</evidence>
<name>A0ABT3JU79_9XANT</name>
<dbReference type="InterPro" id="IPR010239">
    <property type="entry name" value="CHP02001"/>
</dbReference>
<reference evidence="2 3" key="1">
    <citation type="submission" date="2022-10" db="EMBL/GenBank/DDBJ databases">
        <title>Xanthomonas sp. H13-6.</title>
        <authorList>
            <person name="Liu X."/>
            <person name="Deng Z."/>
            <person name="Jiang Y."/>
            <person name="Yu T."/>
            <person name="Ai J."/>
        </authorList>
    </citation>
    <scope>NUCLEOTIDE SEQUENCE [LARGE SCALE GENOMIC DNA]</scope>
    <source>
        <strain evidence="2 3">H13-6</strain>
    </source>
</reference>
<proteinExistence type="predicted"/>
<dbReference type="Proteomes" id="UP001209922">
    <property type="component" value="Unassembled WGS sequence"/>
</dbReference>
<dbReference type="NCBIfam" id="TIGR02001">
    <property type="entry name" value="gcw_chp"/>
    <property type="match status" value="1"/>
</dbReference>
<feature type="chain" id="PRO_5046547165" evidence="1">
    <location>
        <begin position="25"/>
        <end position="232"/>
    </location>
</feature>
<dbReference type="RefSeq" id="WP_265127010.1">
    <property type="nucleotide sequence ID" value="NZ_JAPCHY010000004.1"/>
</dbReference>
<organism evidence="2 3">
    <name type="scientific">Xanthomonas chitinilytica</name>
    <dbReference type="NCBI Taxonomy" id="2989819"/>
    <lineage>
        <taxon>Bacteria</taxon>
        <taxon>Pseudomonadati</taxon>
        <taxon>Pseudomonadota</taxon>
        <taxon>Gammaproteobacteria</taxon>
        <taxon>Lysobacterales</taxon>
        <taxon>Lysobacteraceae</taxon>
        <taxon>Xanthomonas</taxon>
    </lineage>
</organism>
<keyword evidence="3" id="KW-1185">Reference proteome</keyword>